<protein>
    <submittedName>
        <fullName evidence="2">Uncharacterized protein</fullName>
    </submittedName>
</protein>
<evidence type="ECO:0000313" key="2">
    <source>
        <dbReference type="EMBL" id="ANW00478.1"/>
    </source>
</evidence>
<sequence length="159" mass="17589">MADKDWQRKFADPIPLPDGRSSSRYETPADYITVLPNHEQNRPEWQAAIHRLIGAAERRDFLMHARIGMLRALNAGKPNSDVTRGVRQGKAYRMKGLLCEGSGWDSENHPDQPWEGDHACGCGGAGAPCPTCNSPAEGERPRLPPGFKTVLGDEDGYRH</sequence>
<dbReference type="RefSeq" id="WP_065727756.1">
    <property type="nucleotide sequence ID" value="NZ_CP016428.1"/>
</dbReference>
<dbReference type="AlphaFoldDB" id="A0A1B1UCJ2"/>
<proteinExistence type="predicted"/>
<evidence type="ECO:0000313" key="3">
    <source>
        <dbReference type="Proteomes" id="UP000092839"/>
    </source>
</evidence>
<dbReference type="KEGG" id="bic:LMTR13_10180"/>
<dbReference type="EMBL" id="CP016428">
    <property type="protein sequence ID" value="ANW00478.1"/>
    <property type="molecule type" value="Genomic_DNA"/>
</dbReference>
<evidence type="ECO:0000256" key="1">
    <source>
        <dbReference type="SAM" id="MobiDB-lite"/>
    </source>
</evidence>
<organism evidence="2 3">
    <name type="scientific">Bradyrhizobium icense</name>
    <dbReference type="NCBI Taxonomy" id="1274631"/>
    <lineage>
        <taxon>Bacteria</taxon>
        <taxon>Pseudomonadati</taxon>
        <taxon>Pseudomonadota</taxon>
        <taxon>Alphaproteobacteria</taxon>
        <taxon>Hyphomicrobiales</taxon>
        <taxon>Nitrobacteraceae</taxon>
        <taxon>Bradyrhizobium</taxon>
    </lineage>
</organism>
<dbReference type="Proteomes" id="UP000092839">
    <property type="component" value="Chromosome"/>
</dbReference>
<feature type="compositionally biased region" description="Basic and acidic residues" evidence="1">
    <location>
        <begin position="1"/>
        <end position="11"/>
    </location>
</feature>
<gene>
    <name evidence="2" type="ORF">LMTR13_10180</name>
</gene>
<name>A0A1B1UCJ2_9BRAD</name>
<keyword evidence="3" id="KW-1185">Reference proteome</keyword>
<feature type="region of interest" description="Disordered" evidence="1">
    <location>
        <begin position="1"/>
        <end position="23"/>
    </location>
</feature>
<accession>A0A1B1UCJ2</accession>
<reference evidence="2 3" key="1">
    <citation type="submission" date="2016-07" db="EMBL/GenBank/DDBJ databases">
        <title>Complete genome sequence of Bradyrhizobium icense LMTR 13T, a potential inoculant strain isolated from lima bean (Phaseolus lunatus) in Peru.</title>
        <authorList>
            <person name="Ormeno-Orrillo E."/>
            <person name="Duran D."/>
            <person name="Rogel M.A."/>
            <person name="Rey L."/>
            <person name="Imperial J."/>
            <person name="Ruiz-Argueso T."/>
            <person name="Martinez-Romero E."/>
        </authorList>
    </citation>
    <scope>NUCLEOTIDE SEQUENCE [LARGE SCALE GENOMIC DNA]</scope>
    <source>
        <strain evidence="2 3">LMTR 13</strain>
    </source>
</reference>
<feature type="region of interest" description="Disordered" evidence="1">
    <location>
        <begin position="131"/>
        <end position="159"/>
    </location>
</feature>